<evidence type="ECO:0000313" key="3">
    <source>
        <dbReference type="Proteomes" id="UP001187415"/>
    </source>
</evidence>
<sequence length="93" mass="10770">MRAARGRRAELRYSDRQAAAHGSNTWQKLHVRHKSSCKRRRIVETRPETDGQTDRRRGAARVPPLWCPVSLVKDRADSLSHTKLWNAPCSHHH</sequence>
<organism evidence="2 3">
    <name type="scientific">Channa striata</name>
    <name type="common">Snakehead murrel</name>
    <name type="synonym">Ophicephalus striatus</name>
    <dbReference type="NCBI Taxonomy" id="64152"/>
    <lineage>
        <taxon>Eukaryota</taxon>
        <taxon>Metazoa</taxon>
        <taxon>Chordata</taxon>
        <taxon>Craniata</taxon>
        <taxon>Vertebrata</taxon>
        <taxon>Euteleostomi</taxon>
        <taxon>Actinopterygii</taxon>
        <taxon>Neopterygii</taxon>
        <taxon>Teleostei</taxon>
        <taxon>Neoteleostei</taxon>
        <taxon>Acanthomorphata</taxon>
        <taxon>Anabantaria</taxon>
        <taxon>Anabantiformes</taxon>
        <taxon>Channoidei</taxon>
        <taxon>Channidae</taxon>
        <taxon>Channa</taxon>
    </lineage>
</organism>
<proteinExistence type="predicted"/>
<evidence type="ECO:0000313" key="2">
    <source>
        <dbReference type="EMBL" id="KAK2837888.1"/>
    </source>
</evidence>
<comment type="caution">
    <text evidence="2">The sequence shown here is derived from an EMBL/GenBank/DDBJ whole genome shotgun (WGS) entry which is preliminary data.</text>
</comment>
<keyword evidence="3" id="KW-1185">Reference proteome</keyword>
<evidence type="ECO:0000256" key="1">
    <source>
        <dbReference type="SAM" id="MobiDB-lite"/>
    </source>
</evidence>
<name>A0AA88MJI2_CHASR</name>
<protein>
    <submittedName>
        <fullName evidence="2">Uncharacterized protein</fullName>
    </submittedName>
</protein>
<dbReference type="Proteomes" id="UP001187415">
    <property type="component" value="Unassembled WGS sequence"/>
</dbReference>
<accession>A0AA88MJI2</accession>
<gene>
    <name evidence="2" type="ORF">Q5P01_015100</name>
</gene>
<reference evidence="2" key="1">
    <citation type="submission" date="2023-07" db="EMBL/GenBank/DDBJ databases">
        <title>Chromosome-level Genome Assembly of Striped Snakehead (Channa striata).</title>
        <authorList>
            <person name="Liu H."/>
        </authorList>
    </citation>
    <scope>NUCLEOTIDE SEQUENCE</scope>
    <source>
        <strain evidence="2">Gz</strain>
        <tissue evidence="2">Muscle</tissue>
    </source>
</reference>
<dbReference type="EMBL" id="JAUPFM010000011">
    <property type="protein sequence ID" value="KAK2837888.1"/>
    <property type="molecule type" value="Genomic_DNA"/>
</dbReference>
<dbReference type="AlphaFoldDB" id="A0AA88MJI2"/>
<feature type="region of interest" description="Disordered" evidence="1">
    <location>
        <begin position="1"/>
        <end position="33"/>
    </location>
</feature>